<name>S3BPU9_OPHP1</name>
<dbReference type="OMA" id="MAPRWTH"/>
<dbReference type="InterPro" id="IPR051209">
    <property type="entry name" value="FAD-bind_Monooxygenase_sf"/>
</dbReference>
<dbReference type="GO" id="GO:0050660">
    <property type="term" value="F:flavin adenine dinucleotide binding"/>
    <property type="evidence" value="ECO:0007669"/>
    <property type="project" value="InterPro"/>
</dbReference>
<keyword evidence="3" id="KW-0274">FAD</keyword>
<keyword evidence="2" id="KW-0285">Flavoprotein</keyword>
<keyword evidence="4" id="KW-0560">Oxidoreductase</keyword>
<dbReference type="STRING" id="1262450.S3BPU9"/>
<dbReference type="Proteomes" id="UP000016923">
    <property type="component" value="Unassembled WGS sequence"/>
</dbReference>
<dbReference type="EMBL" id="KE148168">
    <property type="protein sequence ID" value="EPE03354.1"/>
    <property type="molecule type" value="Genomic_DNA"/>
</dbReference>
<dbReference type="InterPro" id="IPR020946">
    <property type="entry name" value="Flavin_mOase-like"/>
</dbReference>
<dbReference type="AlphaFoldDB" id="S3BPU9"/>
<reference evidence="5 6" key="1">
    <citation type="journal article" date="2013" name="BMC Genomics">
        <title>The genome and transcriptome of the pine saprophyte Ophiostoma piceae, and a comparison with the bark beetle-associated pine pathogen Grosmannia clavigera.</title>
        <authorList>
            <person name="Haridas S."/>
            <person name="Wang Y."/>
            <person name="Lim L."/>
            <person name="Massoumi Alamouti S."/>
            <person name="Jackman S."/>
            <person name="Docking R."/>
            <person name="Robertson G."/>
            <person name="Birol I."/>
            <person name="Bohlmann J."/>
            <person name="Breuil C."/>
        </authorList>
    </citation>
    <scope>NUCLEOTIDE SEQUENCE [LARGE SCALE GENOMIC DNA]</scope>
    <source>
        <strain evidence="5 6">UAMH 11346</strain>
    </source>
</reference>
<evidence type="ECO:0000256" key="3">
    <source>
        <dbReference type="ARBA" id="ARBA00022827"/>
    </source>
</evidence>
<evidence type="ECO:0000256" key="1">
    <source>
        <dbReference type="ARBA" id="ARBA00010139"/>
    </source>
</evidence>
<comment type="similarity">
    <text evidence="1">Belongs to the FAD-binding monooxygenase family.</text>
</comment>
<organism evidence="5 6">
    <name type="scientific">Ophiostoma piceae (strain UAMH 11346)</name>
    <name type="common">Sap stain fungus</name>
    <dbReference type="NCBI Taxonomy" id="1262450"/>
    <lineage>
        <taxon>Eukaryota</taxon>
        <taxon>Fungi</taxon>
        <taxon>Dikarya</taxon>
        <taxon>Ascomycota</taxon>
        <taxon>Pezizomycotina</taxon>
        <taxon>Sordariomycetes</taxon>
        <taxon>Sordariomycetidae</taxon>
        <taxon>Ophiostomatales</taxon>
        <taxon>Ophiostomataceae</taxon>
        <taxon>Ophiostoma</taxon>
    </lineage>
</organism>
<gene>
    <name evidence="5" type="ORF">F503_07657</name>
</gene>
<dbReference type="eggNOG" id="KOG1399">
    <property type="taxonomic scope" value="Eukaryota"/>
</dbReference>
<dbReference type="Pfam" id="PF00743">
    <property type="entry name" value="FMO-like"/>
    <property type="match status" value="1"/>
</dbReference>
<dbReference type="GO" id="GO:0050661">
    <property type="term" value="F:NADP binding"/>
    <property type="evidence" value="ECO:0007669"/>
    <property type="project" value="InterPro"/>
</dbReference>
<dbReference type="HOGENOM" id="CLU_006937_3_2_1"/>
<protein>
    <submittedName>
        <fullName evidence="5">Flavin-bindingprotein</fullName>
    </submittedName>
</protein>
<evidence type="ECO:0000313" key="6">
    <source>
        <dbReference type="Proteomes" id="UP000016923"/>
    </source>
</evidence>
<dbReference type="OrthoDB" id="74360at2759"/>
<evidence type="ECO:0000256" key="4">
    <source>
        <dbReference type="ARBA" id="ARBA00023002"/>
    </source>
</evidence>
<dbReference type="Gene3D" id="3.50.50.60">
    <property type="entry name" value="FAD/NAD(P)-binding domain"/>
    <property type="match status" value="1"/>
</dbReference>
<dbReference type="InterPro" id="IPR036188">
    <property type="entry name" value="FAD/NAD-bd_sf"/>
</dbReference>
<dbReference type="PANTHER" id="PTHR42877">
    <property type="entry name" value="L-ORNITHINE N(5)-MONOOXYGENASE-RELATED"/>
    <property type="match status" value="1"/>
</dbReference>
<accession>S3BPU9</accession>
<dbReference type="GO" id="GO:0004499">
    <property type="term" value="F:N,N-dimethylaniline monooxygenase activity"/>
    <property type="evidence" value="ECO:0007669"/>
    <property type="project" value="InterPro"/>
</dbReference>
<evidence type="ECO:0000256" key="2">
    <source>
        <dbReference type="ARBA" id="ARBA00022630"/>
    </source>
</evidence>
<evidence type="ECO:0000313" key="5">
    <source>
        <dbReference type="EMBL" id="EPE03354.1"/>
    </source>
</evidence>
<dbReference type="VEuPathDB" id="FungiDB:F503_07657"/>
<proteinExistence type="inferred from homology"/>
<sequence length="386" mass="43111">MVVSGSGEPRPVKVIAIGAGFSGLCTAIQFPRKIKNLSLTIYEKNLEFGGTWYENRQVTSPASGLQCMAPRWTHTTDQSYQFTFENYTQWPEFYSAGQDILAYIKRVAEKYHMDRYLKLQHEVIGANWSDASAKWTLHAKDLATGKVFSDDCDFLVVNTGILNAWSWPDIPGLKDFKGRLSHTADWDESYDVEGKEVVVIGGGSSAIRVIPAIQPKVKKLDSYMRSKTWIASGGFAAAEALKRDPEGLNSKYGEEELANFAKNPEEFAKYHKYVEHQLNTVHTVGFAGSEASQQSIEILTKSMKEKLAKKPEIIESLIPDFPPVCRRLTPGIRYLEALVEDNVNFIPTPIKRIVADGIETVDGKVRKVDTIIVIPLSPPPLPVPFK</sequence>
<keyword evidence="6" id="KW-1185">Reference proteome</keyword>
<dbReference type="PANTHER" id="PTHR42877:SF7">
    <property type="entry name" value="FLAVIN-BINDING MONOOXYGENASE-RELATED"/>
    <property type="match status" value="1"/>
</dbReference>
<dbReference type="SUPFAM" id="SSF51905">
    <property type="entry name" value="FAD/NAD(P)-binding domain"/>
    <property type="match status" value="1"/>
</dbReference>